<evidence type="ECO:0000256" key="5">
    <source>
        <dbReference type="ARBA" id="ARBA00023163"/>
    </source>
</evidence>
<dbReference type="CDD" id="cd12148">
    <property type="entry name" value="fungal_TF_MHR"/>
    <property type="match status" value="1"/>
</dbReference>
<sequence>MRLKRGAKRESCDFCHGRKMKCDRVSRARDGYATCSSCVSRQVECTVDGLGGHRIHQRQQERSQRSRGDSSLSGRGAVSSHLSPPFSTNSPALSHMPSQNTTTSTFTFDQTPESLFVDTSFELCSDSMMFLDQIFLGDIPSPMQNTSRSTIPSGLQPSSPAVEPNTADRTQTEPSNSSHPHALSELEPWLSSVIDPTLFVAALHAYFDFAALCMPIMIEDAFWEDFHARRCSSAVLLSVACRGLPFIDIAGKSEIQGHIARKFKESFLEAQASASSRGSVRLDNLESLALMVDYDYDYDETHDLIPSSHLGDLFMTHDSLVLMTLQFSKHYDLDADMSVQFAQAKERQKLLFWHVYGLDAFHSLDTKTASYIPENDICNCERILQHETGSYLDSILALAVIARKIVGSLCNATARAGGVKPNEVRSIYEYLHHWRNHNCPSHLQRQVTGQGVGGVQSISSTPSNRHILLQRAVLWLLEINCYMQIESCITQYGFRDESSLEAEIIKLRAQYECLQAVQDVVEMCQWIGQCPAVNSAEVKPLVDLAPSILRNICAGMCIWVCLHAEKLVLREPSDVSRGGSGSEYCENSTDKSRIKMYVKAAQTLRDTIAASSSHGDTVKILTRLDNQISSLLEKLK</sequence>
<dbReference type="GO" id="GO:0000981">
    <property type="term" value="F:DNA-binding transcription factor activity, RNA polymerase II-specific"/>
    <property type="evidence" value="ECO:0007669"/>
    <property type="project" value="InterPro"/>
</dbReference>
<dbReference type="GO" id="GO:0005634">
    <property type="term" value="C:nucleus"/>
    <property type="evidence" value="ECO:0007669"/>
    <property type="project" value="UniProtKB-SubCell"/>
</dbReference>
<evidence type="ECO:0000259" key="8">
    <source>
        <dbReference type="PROSITE" id="PS50048"/>
    </source>
</evidence>
<feature type="region of interest" description="Disordered" evidence="7">
    <location>
        <begin position="142"/>
        <end position="182"/>
    </location>
</feature>
<dbReference type="InterPro" id="IPR001138">
    <property type="entry name" value="Zn2Cys6_DnaBD"/>
</dbReference>
<organism evidence="9 10">
    <name type="scientific">Penicillium crustosum</name>
    <name type="common">Blue mold fungus</name>
    <dbReference type="NCBI Taxonomy" id="36656"/>
    <lineage>
        <taxon>Eukaryota</taxon>
        <taxon>Fungi</taxon>
        <taxon>Dikarya</taxon>
        <taxon>Ascomycota</taxon>
        <taxon>Pezizomycotina</taxon>
        <taxon>Eurotiomycetes</taxon>
        <taxon>Eurotiomycetidae</taxon>
        <taxon>Eurotiales</taxon>
        <taxon>Aspergillaceae</taxon>
        <taxon>Penicillium</taxon>
    </lineage>
</organism>
<evidence type="ECO:0000313" key="9">
    <source>
        <dbReference type="EMBL" id="KAF7519974.1"/>
    </source>
</evidence>
<feature type="compositionally biased region" description="Polar residues" evidence="7">
    <location>
        <begin position="142"/>
        <end position="159"/>
    </location>
</feature>
<keyword evidence="4" id="KW-0238">DNA-binding</keyword>
<dbReference type="PROSITE" id="PS00463">
    <property type="entry name" value="ZN2_CY6_FUNGAL_1"/>
    <property type="match status" value="1"/>
</dbReference>
<keyword evidence="5" id="KW-0804">Transcription</keyword>
<keyword evidence="3" id="KW-0805">Transcription regulation</keyword>
<dbReference type="SMART" id="SM00066">
    <property type="entry name" value="GAL4"/>
    <property type="match status" value="1"/>
</dbReference>
<keyword evidence="6" id="KW-0539">Nucleus</keyword>
<dbReference type="Gene3D" id="4.10.240.10">
    <property type="entry name" value="Zn(2)-C6 fungal-type DNA-binding domain"/>
    <property type="match status" value="1"/>
</dbReference>
<keyword evidence="2" id="KW-0479">Metal-binding</keyword>
<comment type="caution">
    <text evidence="9">The sequence shown here is derived from an EMBL/GenBank/DDBJ whole genome shotgun (WGS) entry which is preliminary data.</text>
</comment>
<dbReference type="Pfam" id="PF00172">
    <property type="entry name" value="Zn_clus"/>
    <property type="match status" value="1"/>
</dbReference>
<feature type="compositionally biased region" description="Basic and acidic residues" evidence="7">
    <location>
        <begin position="58"/>
        <end position="68"/>
    </location>
</feature>
<evidence type="ECO:0000256" key="2">
    <source>
        <dbReference type="ARBA" id="ARBA00022723"/>
    </source>
</evidence>
<dbReference type="SUPFAM" id="SSF57701">
    <property type="entry name" value="Zn2/Cys6 DNA-binding domain"/>
    <property type="match status" value="1"/>
</dbReference>
<dbReference type="InterPro" id="IPR036864">
    <property type="entry name" value="Zn2-C6_fun-type_DNA-bd_sf"/>
</dbReference>
<proteinExistence type="predicted"/>
<evidence type="ECO:0000256" key="1">
    <source>
        <dbReference type="ARBA" id="ARBA00004123"/>
    </source>
</evidence>
<dbReference type="CDD" id="cd00067">
    <property type="entry name" value="GAL4"/>
    <property type="match status" value="1"/>
</dbReference>
<dbReference type="AlphaFoldDB" id="A0A9P5GJD8"/>
<dbReference type="GO" id="GO:0008270">
    <property type="term" value="F:zinc ion binding"/>
    <property type="evidence" value="ECO:0007669"/>
    <property type="project" value="InterPro"/>
</dbReference>
<dbReference type="InterPro" id="IPR007219">
    <property type="entry name" value="XnlR_reg_dom"/>
</dbReference>
<evidence type="ECO:0000256" key="6">
    <source>
        <dbReference type="ARBA" id="ARBA00023242"/>
    </source>
</evidence>
<dbReference type="InterPro" id="IPR050987">
    <property type="entry name" value="AtrR-like"/>
</dbReference>
<evidence type="ECO:0000256" key="7">
    <source>
        <dbReference type="SAM" id="MobiDB-lite"/>
    </source>
</evidence>
<accession>A0A9P5GJD8</accession>
<dbReference type="GO" id="GO:0003677">
    <property type="term" value="F:DNA binding"/>
    <property type="evidence" value="ECO:0007669"/>
    <property type="project" value="UniProtKB-KW"/>
</dbReference>
<feature type="compositionally biased region" description="Polar residues" evidence="7">
    <location>
        <begin position="80"/>
        <end position="92"/>
    </location>
</feature>
<evidence type="ECO:0000256" key="4">
    <source>
        <dbReference type="ARBA" id="ARBA00023125"/>
    </source>
</evidence>
<dbReference type="OrthoDB" id="4764644at2759"/>
<dbReference type="Pfam" id="PF04082">
    <property type="entry name" value="Fungal_trans"/>
    <property type="match status" value="1"/>
</dbReference>
<feature type="region of interest" description="Disordered" evidence="7">
    <location>
        <begin position="54"/>
        <end position="106"/>
    </location>
</feature>
<dbReference type="PROSITE" id="PS50048">
    <property type="entry name" value="ZN2_CY6_FUNGAL_2"/>
    <property type="match status" value="1"/>
</dbReference>
<protein>
    <recommendedName>
        <fullName evidence="8">Zn(2)-C6 fungal-type domain-containing protein</fullName>
    </recommendedName>
</protein>
<dbReference type="GO" id="GO:0006351">
    <property type="term" value="P:DNA-templated transcription"/>
    <property type="evidence" value="ECO:0007669"/>
    <property type="project" value="InterPro"/>
</dbReference>
<feature type="domain" description="Zn(2)-C6 fungal-type" evidence="8">
    <location>
        <begin position="11"/>
        <end position="47"/>
    </location>
</feature>
<dbReference type="PANTHER" id="PTHR46910:SF3">
    <property type="entry name" value="HALOTOLERANCE PROTEIN 9-RELATED"/>
    <property type="match status" value="1"/>
</dbReference>
<evidence type="ECO:0000313" key="10">
    <source>
        <dbReference type="Proteomes" id="UP000701341"/>
    </source>
</evidence>
<evidence type="ECO:0000256" key="3">
    <source>
        <dbReference type="ARBA" id="ARBA00023015"/>
    </source>
</evidence>
<dbReference type="PANTHER" id="PTHR46910">
    <property type="entry name" value="TRANSCRIPTION FACTOR PDR1"/>
    <property type="match status" value="1"/>
</dbReference>
<gene>
    <name evidence="9" type="ORF">PCG10_009454</name>
</gene>
<feature type="compositionally biased region" description="Polar residues" evidence="7">
    <location>
        <begin position="167"/>
        <end position="179"/>
    </location>
</feature>
<reference evidence="9" key="1">
    <citation type="submission" date="2020-02" db="EMBL/GenBank/DDBJ databases">
        <authorList>
            <person name="Lichtner F.J."/>
        </authorList>
    </citation>
    <scope>NUCLEOTIDE SEQUENCE</scope>
    <source>
        <strain evidence="9">G10</strain>
    </source>
</reference>
<dbReference type="EMBL" id="JAAOZQ010000079">
    <property type="protein sequence ID" value="KAF7519974.1"/>
    <property type="molecule type" value="Genomic_DNA"/>
</dbReference>
<comment type="subcellular location">
    <subcellularLocation>
        <location evidence="1">Nucleus</location>
    </subcellularLocation>
</comment>
<keyword evidence="10" id="KW-1185">Reference proteome</keyword>
<name>A0A9P5GJD8_PENCR</name>
<dbReference type="Proteomes" id="UP000701341">
    <property type="component" value="Unassembled WGS sequence"/>
</dbReference>